<comment type="catalytic activity">
    <reaction evidence="1">
        <text>prostaglandin H2 = prostaglandin I2</text>
        <dbReference type="Rhea" id="RHEA:23580"/>
        <dbReference type="ChEBI" id="CHEBI:57403"/>
        <dbReference type="ChEBI" id="CHEBI:57405"/>
        <dbReference type="EC" id="5.3.99.4"/>
    </reaction>
    <physiologicalReaction direction="left-to-right" evidence="1">
        <dbReference type="Rhea" id="RHEA:23581"/>
    </physiologicalReaction>
</comment>
<evidence type="ECO:0000256" key="27">
    <source>
        <dbReference type="PIRNR" id="PIRNR000047"/>
    </source>
</evidence>
<evidence type="ECO:0000256" key="15">
    <source>
        <dbReference type="ARBA" id="ARBA00022824"/>
    </source>
</evidence>
<dbReference type="PIRSF" id="PIRSF000047">
    <property type="entry name" value="Cytochrome_CYPVIIA1"/>
    <property type="match status" value="1"/>
</dbReference>
<dbReference type="OrthoDB" id="6692864at2759"/>
<dbReference type="AlphaFoldDB" id="A0A8C5QLD4"/>
<dbReference type="PANTHER" id="PTHR24306:SF4">
    <property type="entry name" value="PROSTACYCLIN SYNTHASE"/>
    <property type="match status" value="1"/>
</dbReference>
<dbReference type="GeneTree" id="ENSGT00940000153709"/>
<evidence type="ECO:0000256" key="2">
    <source>
        <dbReference type="ARBA" id="ARBA00001719"/>
    </source>
</evidence>
<dbReference type="PANTHER" id="PTHR24306">
    <property type="match status" value="1"/>
</dbReference>
<evidence type="ECO:0000256" key="29">
    <source>
        <dbReference type="PIRSR" id="PIRSR000047-2"/>
    </source>
</evidence>
<evidence type="ECO:0000256" key="21">
    <source>
        <dbReference type="ARBA" id="ARBA00023160"/>
    </source>
</evidence>
<keyword evidence="23" id="KW-0456">Lyase</keyword>
<keyword evidence="10" id="KW-0444">Lipid biosynthesis</keyword>
<organism evidence="30 31">
    <name type="scientific">Leptobrachium leishanense</name>
    <name type="common">Leishan spiny toad</name>
    <dbReference type="NCBI Taxonomy" id="445787"/>
    <lineage>
        <taxon>Eukaryota</taxon>
        <taxon>Metazoa</taxon>
        <taxon>Chordata</taxon>
        <taxon>Craniata</taxon>
        <taxon>Vertebrata</taxon>
        <taxon>Euteleostomi</taxon>
        <taxon>Amphibia</taxon>
        <taxon>Batrachia</taxon>
        <taxon>Anura</taxon>
        <taxon>Pelobatoidea</taxon>
        <taxon>Megophryidae</taxon>
        <taxon>Leptobrachium</taxon>
    </lineage>
</organism>
<feature type="binding site" evidence="29">
    <location>
        <position position="383"/>
    </location>
    <ligand>
        <name>substrate</name>
    </ligand>
</feature>
<keyword evidence="16" id="KW-0276">Fatty acid metabolism</keyword>
<dbReference type="Pfam" id="PF00067">
    <property type="entry name" value="p450"/>
    <property type="match status" value="1"/>
</dbReference>
<evidence type="ECO:0000256" key="16">
    <source>
        <dbReference type="ARBA" id="ARBA00022832"/>
    </source>
</evidence>
<dbReference type="GO" id="GO:0020037">
    <property type="term" value="F:heme binding"/>
    <property type="evidence" value="ECO:0007669"/>
    <property type="project" value="InterPro"/>
</dbReference>
<evidence type="ECO:0000256" key="9">
    <source>
        <dbReference type="ARBA" id="ARBA00022501"/>
    </source>
</evidence>
<feature type="binding site" evidence="29">
    <location>
        <position position="107"/>
    </location>
    <ligand>
        <name>substrate</name>
    </ligand>
</feature>
<proteinExistence type="inferred from homology"/>
<dbReference type="GO" id="GO:0004497">
    <property type="term" value="F:monooxygenase activity"/>
    <property type="evidence" value="ECO:0007669"/>
    <property type="project" value="InterPro"/>
</dbReference>
<evidence type="ECO:0000256" key="6">
    <source>
        <dbReference type="ARBA" id="ARBA00012204"/>
    </source>
</evidence>
<evidence type="ECO:0000256" key="1">
    <source>
        <dbReference type="ARBA" id="ARBA00000463"/>
    </source>
</evidence>
<feature type="binding site" evidence="29">
    <location>
        <position position="113"/>
    </location>
    <ligand>
        <name>substrate</name>
    </ligand>
</feature>
<dbReference type="GO" id="GO:0005506">
    <property type="term" value="F:iron ion binding"/>
    <property type="evidence" value="ECO:0007669"/>
    <property type="project" value="InterPro"/>
</dbReference>
<name>A0A8C5QLD4_9ANUR</name>
<keyword evidence="11" id="KW-0643">Prostaglandin biosynthesis</keyword>
<keyword evidence="12 27" id="KW-0349">Heme</keyword>
<dbReference type="Ensembl" id="ENSLLET00000041021.1">
    <property type="protein sequence ID" value="ENSLLEP00000039438.1"/>
    <property type="gene ID" value="ENSLLEG00000025064.1"/>
</dbReference>
<gene>
    <name evidence="30" type="primary">PTGIS</name>
</gene>
<evidence type="ECO:0000256" key="3">
    <source>
        <dbReference type="ARBA" id="ARBA00001971"/>
    </source>
</evidence>
<dbReference type="GO" id="GO:0005789">
    <property type="term" value="C:endoplasmic reticulum membrane"/>
    <property type="evidence" value="ECO:0007669"/>
    <property type="project" value="UniProtKB-SubCell"/>
</dbReference>
<keyword evidence="18 27" id="KW-0408">Iron</keyword>
<evidence type="ECO:0000256" key="26">
    <source>
        <dbReference type="ARBA" id="ARBA00045141"/>
    </source>
</evidence>
<keyword evidence="13" id="KW-0812">Transmembrane</keyword>
<comment type="cofactor">
    <cofactor evidence="3 27 28">
        <name>heme</name>
        <dbReference type="ChEBI" id="CHEBI:30413"/>
    </cofactor>
</comment>
<evidence type="ECO:0000256" key="19">
    <source>
        <dbReference type="ARBA" id="ARBA00023098"/>
    </source>
</evidence>
<evidence type="ECO:0000256" key="12">
    <source>
        <dbReference type="ARBA" id="ARBA00022617"/>
    </source>
</evidence>
<dbReference type="GO" id="GO:0008116">
    <property type="term" value="F:prostaglandin-I synthase activity"/>
    <property type="evidence" value="ECO:0007669"/>
    <property type="project" value="UniProtKB-EC"/>
</dbReference>
<evidence type="ECO:0000256" key="8">
    <source>
        <dbReference type="ARBA" id="ARBA00017409"/>
    </source>
</evidence>
<evidence type="ECO:0000256" key="13">
    <source>
        <dbReference type="ARBA" id="ARBA00022692"/>
    </source>
</evidence>
<feature type="binding site" evidence="29">
    <location>
        <position position="288"/>
    </location>
    <ligand>
        <name>substrate</name>
    </ligand>
</feature>
<reference evidence="30" key="1">
    <citation type="submission" date="2025-08" db="UniProtKB">
        <authorList>
            <consortium name="Ensembl"/>
        </authorList>
    </citation>
    <scope>IDENTIFICATION</scope>
</reference>
<dbReference type="Proteomes" id="UP000694569">
    <property type="component" value="Unplaced"/>
</dbReference>
<evidence type="ECO:0000256" key="17">
    <source>
        <dbReference type="ARBA" id="ARBA00022989"/>
    </source>
</evidence>
<evidence type="ECO:0000256" key="18">
    <source>
        <dbReference type="ARBA" id="ARBA00023004"/>
    </source>
</evidence>
<dbReference type="GO" id="GO:0016705">
    <property type="term" value="F:oxidoreductase activity, acting on paired donors, with incorporation or reduction of molecular oxygen"/>
    <property type="evidence" value="ECO:0007669"/>
    <property type="project" value="InterPro"/>
</dbReference>
<sequence>MLTAIGFLLTLFLSAVIYRTFFRRIRRPNEPPLDCGLVPWLGHALEFGKDAANFLLQMKGKHGDIFTVQAAGRFITVLLDPHSYDAVVWESHSRLDFQKYAISLMERMFDVKLPNCDMAAEKAVLKIHLQNQNLPNLTKSMFYNLNGIMRDKMSAAREWKEEGLFNFTYNVMLRGGYLTLFGSTSDYSLNTHCIGEDIKHSEEVYKEFRKLDLLLMKAARNMLSAAEKKEALSAKKHLWQLLDSDKLKKKAWKSSWIESYRCLLEEANVTPEMQSRAMVLQLWATQGNAGPAAFWLLVFLLKHPKAMAAIQCEYEKVFRSNGHSIIQMENISQELLDSTVIFDSVLSESLRLTAAPFITREVLLDMSLTLADGREYRLRSGDRLCLFPFVSPQMDPEIHHQPQEFQYDRFLNANGSAKKDFYKNGRKVKHPSMPWGAGSNVCTGRFHAVNSIKMFVFLLLFYFEFDLKNSSDKIPSFDRSRYGFGVLQPENDIVFQYRRRFR</sequence>
<dbReference type="EC" id="4.2.1.152" evidence="7"/>
<keyword evidence="21" id="KW-0275">Fatty acid biosynthesis</keyword>
<keyword evidence="15 27" id="KW-0256">Endoplasmic reticulum</keyword>
<dbReference type="SUPFAM" id="SSF48264">
    <property type="entry name" value="Cytochrome P450"/>
    <property type="match status" value="1"/>
</dbReference>
<dbReference type="PRINTS" id="PR00465">
    <property type="entry name" value="EP450IV"/>
</dbReference>
<reference evidence="30" key="2">
    <citation type="submission" date="2025-09" db="UniProtKB">
        <authorList>
            <consortium name="Ensembl"/>
        </authorList>
    </citation>
    <scope>IDENTIFICATION</scope>
</reference>
<keyword evidence="17" id="KW-1133">Transmembrane helix</keyword>
<comment type="subcellular location">
    <subcellularLocation>
        <location evidence="4">Endoplasmic reticulum membrane</location>
        <topology evidence="4">Single-pass membrane protein</topology>
    </subcellularLocation>
</comment>
<dbReference type="GO" id="GO:0001516">
    <property type="term" value="P:prostaglandin biosynthetic process"/>
    <property type="evidence" value="ECO:0007669"/>
    <property type="project" value="UniProtKB-KW"/>
</dbReference>
<keyword evidence="9" id="KW-0644">Prostaglandin metabolism</keyword>
<evidence type="ECO:0000256" key="28">
    <source>
        <dbReference type="PIRSR" id="PIRSR000047-1"/>
    </source>
</evidence>
<feature type="binding site" description="axial binding residue" evidence="28">
    <location>
        <position position="442"/>
    </location>
    <ligand>
        <name>heme</name>
        <dbReference type="ChEBI" id="CHEBI:30413"/>
    </ligand>
    <ligandPart>
        <name>Fe</name>
        <dbReference type="ChEBI" id="CHEBI:18248"/>
    </ligandPart>
</feature>
<dbReference type="InterPro" id="IPR036396">
    <property type="entry name" value="Cyt_P450_sf"/>
</dbReference>
<dbReference type="InterPro" id="IPR001128">
    <property type="entry name" value="Cyt_P450"/>
</dbReference>
<comment type="similarity">
    <text evidence="5 27">Belongs to the cytochrome P450 family.</text>
</comment>
<keyword evidence="20 27" id="KW-0472">Membrane</keyword>
<protein>
    <recommendedName>
        <fullName evidence="8">Prostacyclin synthase</fullName>
        <ecNumber evidence="7">4.2.1.152</ecNumber>
        <ecNumber evidence="6">5.3.99.4</ecNumber>
    </recommendedName>
    <alternativeName>
        <fullName evidence="25">Hydroperoxy icosatetraenoate dehydratase</fullName>
    </alternativeName>
    <alternativeName>
        <fullName evidence="24">Prostaglandin I2 synthase</fullName>
    </alternativeName>
</protein>
<evidence type="ECO:0000256" key="20">
    <source>
        <dbReference type="ARBA" id="ARBA00023136"/>
    </source>
</evidence>
<dbReference type="Gene3D" id="1.10.630.10">
    <property type="entry name" value="Cytochrome P450"/>
    <property type="match status" value="1"/>
</dbReference>
<keyword evidence="14 27" id="KW-0479">Metal-binding</keyword>
<keyword evidence="22" id="KW-0413">Isomerase</keyword>
<dbReference type="InterPro" id="IPR002403">
    <property type="entry name" value="Cyt_P450_E_grp-IV"/>
</dbReference>
<accession>A0A8C5QLD4</accession>
<evidence type="ECO:0000256" key="7">
    <source>
        <dbReference type="ARBA" id="ARBA00013084"/>
    </source>
</evidence>
<evidence type="ECO:0000256" key="11">
    <source>
        <dbReference type="ARBA" id="ARBA00022585"/>
    </source>
</evidence>
<evidence type="ECO:0000256" key="14">
    <source>
        <dbReference type="ARBA" id="ARBA00022723"/>
    </source>
</evidence>
<dbReference type="EC" id="5.3.99.4" evidence="6"/>
<evidence type="ECO:0000256" key="10">
    <source>
        <dbReference type="ARBA" id="ARBA00022516"/>
    </source>
</evidence>
<dbReference type="InterPro" id="IPR024204">
    <property type="entry name" value="Cyt_P450_CYP7A1-type"/>
</dbReference>
<dbReference type="FunFam" id="1.10.630.10:FF:000025">
    <property type="entry name" value="Prostaglandin I2 (prostacyclin) synthase"/>
    <property type="match status" value="1"/>
</dbReference>
<evidence type="ECO:0000256" key="5">
    <source>
        <dbReference type="ARBA" id="ARBA00010617"/>
    </source>
</evidence>
<comment type="function">
    <text evidence="26">Catalyzes the biosynthesis and metabolism of eicosanoids. Catalyzes the isomerization of prostaglandin H2 to prostacyclin (= prostaglandin I2), a potent mediator of vasodilation and inhibitor of platelet aggregation. Additionally, displays dehydratase activity, toward hydroperoxyeicosatetraenoates (HPETEs), especially toward (15S)-hydroperoxy-(5Z,8Z,11Z,13E)-eicosatetraenoate (15(S)-HPETE).</text>
</comment>
<comment type="catalytic activity">
    <reaction evidence="2">
        <text>a hydroperoxyeicosatetraenoate = an oxoeicosatetraenoate + H2O</text>
        <dbReference type="Rhea" id="RHEA:55556"/>
        <dbReference type="ChEBI" id="CHEBI:15377"/>
        <dbReference type="ChEBI" id="CHEBI:59720"/>
        <dbReference type="ChEBI" id="CHEBI:131859"/>
        <dbReference type="EC" id="4.2.1.152"/>
    </reaction>
    <physiologicalReaction direction="left-to-right" evidence="2">
        <dbReference type="Rhea" id="RHEA:55557"/>
    </physiologicalReaction>
</comment>
<evidence type="ECO:0000313" key="30">
    <source>
        <dbReference type="Ensembl" id="ENSLLEP00000039438.1"/>
    </source>
</evidence>
<dbReference type="GO" id="GO:0106256">
    <property type="term" value="F:hydroperoxy icosatetraenoate dehydratase activity"/>
    <property type="evidence" value="ECO:0007669"/>
    <property type="project" value="UniProtKB-EC"/>
</dbReference>
<keyword evidence="31" id="KW-1185">Reference proteome</keyword>
<evidence type="ECO:0000256" key="25">
    <source>
        <dbReference type="ARBA" id="ARBA00033404"/>
    </source>
</evidence>
<keyword evidence="19" id="KW-0443">Lipid metabolism</keyword>
<evidence type="ECO:0000313" key="31">
    <source>
        <dbReference type="Proteomes" id="UP000694569"/>
    </source>
</evidence>
<evidence type="ECO:0000256" key="23">
    <source>
        <dbReference type="ARBA" id="ARBA00023239"/>
    </source>
</evidence>
<evidence type="ECO:0000256" key="22">
    <source>
        <dbReference type="ARBA" id="ARBA00023235"/>
    </source>
</evidence>
<evidence type="ECO:0000256" key="4">
    <source>
        <dbReference type="ARBA" id="ARBA00004389"/>
    </source>
</evidence>
<evidence type="ECO:0000256" key="24">
    <source>
        <dbReference type="ARBA" id="ARBA00031205"/>
    </source>
</evidence>